<evidence type="ECO:0000313" key="9">
    <source>
        <dbReference type="EMBL" id="MDQ0315131.1"/>
    </source>
</evidence>
<feature type="domain" description="Cytochrome c-type biogenesis protein H TPR" evidence="8">
    <location>
        <begin position="132"/>
        <end position="256"/>
    </location>
</feature>
<keyword evidence="7" id="KW-1133">Transmembrane helix</keyword>
<dbReference type="EMBL" id="JAUSUL010000002">
    <property type="protein sequence ID" value="MDQ0315131.1"/>
    <property type="molecule type" value="Genomic_DNA"/>
</dbReference>
<accession>A0AAE4ARF5</accession>
<keyword evidence="3" id="KW-0201">Cytochrome c-type biogenesis</keyword>
<keyword evidence="4 5" id="KW-0802">TPR repeat</keyword>
<evidence type="ECO:0000256" key="6">
    <source>
        <dbReference type="SAM" id="MobiDB-lite"/>
    </source>
</evidence>
<feature type="repeat" description="TPR" evidence="5">
    <location>
        <begin position="153"/>
        <end position="186"/>
    </location>
</feature>
<name>A0AAE4ARF5_9HYPH</name>
<evidence type="ECO:0000256" key="5">
    <source>
        <dbReference type="PROSITE-ProRule" id="PRU00339"/>
    </source>
</evidence>
<dbReference type="AlphaFoldDB" id="A0AAE4ARF5"/>
<evidence type="ECO:0000256" key="7">
    <source>
        <dbReference type="SAM" id="Phobius"/>
    </source>
</evidence>
<dbReference type="NCBIfam" id="TIGR03142">
    <property type="entry name" value="cytochro_ccmI"/>
    <property type="match status" value="1"/>
</dbReference>
<feature type="compositionally biased region" description="Basic and acidic residues" evidence="6">
    <location>
        <begin position="358"/>
        <end position="373"/>
    </location>
</feature>
<dbReference type="RefSeq" id="WP_306884970.1">
    <property type="nucleotide sequence ID" value="NZ_JAUSUL010000002.1"/>
</dbReference>
<dbReference type="PROSITE" id="PS50005">
    <property type="entry name" value="TPR"/>
    <property type="match status" value="1"/>
</dbReference>
<keyword evidence="7" id="KW-0812">Transmembrane</keyword>
<dbReference type="InterPro" id="IPR056413">
    <property type="entry name" value="TPR_CcmH_CycH"/>
</dbReference>
<evidence type="ECO:0000313" key="10">
    <source>
        <dbReference type="Proteomes" id="UP001229244"/>
    </source>
</evidence>
<keyword evidence="2" id="KW-0677">Repeat</keyword>
<dbReference type="Gene3D" id="1.25.40.10">
    <property type="entry name" value="Tetratricopeptide repeat domain"/>
    <property type="match status" value="1"/>
</dbReference>
<dbReference type="Pfam" id="PF23914">
    <property type="entry name" value="TPR_CcmH_CycH"/>
    <property type="match status" value="1"/>
</dbReference>
<dbReference type="InterPro" id="IPR051263">
    <property type="entry name" value="C-type_cytochrome_biogenesis"/>
</dbReference>
<protein>
    <submittedName>
        <fullName evidence="9">Cytochrome c-type biogenesis protein CcmH</fullName>
    </submittedName>
</protein>
<dbReference type="InterPro" id="IPR017560">
    <property type="entry name" value="Cyt_c_biogenesis_CcmI"/>
</dbReference>
<comment type="caution">
    <text evidence="9">The sequence shown here is derived from an EMBL/GenBank/DDBJ whole genome shotgun (WGS) entry which is preliminary data.</text>
</comment>
<feature type="transmembrane region" description="Helical" evidence="7">
    <location>
        <begin position="92"/>
        <end position="112"/>
    </location>
</feature>
<dbReference type="SUPFAM" id="SSF48452">
    <property type="entry name" value="TPR-like"/>
    <property type="match status" value="1"/>
</dbReference>
<dbReference type="GO" id="GO:0017004">
    <property type="term" value="P:cytochrome complex assembly"/>
    <property type="evidence" value="ECO:0007669"/>
    <property type="project" value="UniProtKB-KW"/>
</dbReference>
<dbReference type="InterPro" id="IPR019734">
    <property type="entry name" value="TPR_rpt"/>
</dbReference>
<evidence type="ECO:0000256" key="4">
    <source>
        <dbReference type="ARBA" id="ARBA00022803"/>
    </source>
</evidence>
<evidence type="ECO:0000256" key="3">
    <source>
        <dbReference type="ARBA" id="ARBA00022748"/>
    </source>
</evidence>
<comment type="subcellular location">
    <subcellularLocation>
        <location evidence="1">Cell envelope</location>
    </subcellularLocation>
</comment>
<dbReference type="PANTHER" id="PTHR47870">
    <property type="entry name" value="CYTOCHROME C-TYPE BIOGENESIS PROTEIN CCMH"/>
    <property type="match status" value="1"/>
</dbReference>
<dbReference type="GO" id="GO:0030313">
    <property type="term" value="C:cell envelope"/>
    <property type="evidence" value="ECO:0007669"/>
    <property type="project" value="UniProtKB-SubCell"/>
</dbReference>
<dbReference type="InterPro" id="IPR011990">
    <property type="entry name" value="TPR-like_helical_dom_sf"/>
</dbReference>
<sequence length="373" mass="39104">MLFWSLAVLLTAVAILAVLVPLARRGGDEAGASDPDVAVYKAQLDELDRDAERGLISAQEVEAARAEIARRLLRARERQKGAGSSTVTRRRVVAVVALVALPLVAVVVYGLLGNPGYPDQPRAERMAEAEASGDLQALVARVEDHLGDNPDDGRGWAVLAPIYLRAGRANDAVAAFQSAIRLDGGDQATLYAGLGEALVQASGGVVTEEATTAFEQALELNPQAVRPRFFLALGLGQAGRTDAAISAWQALIASADGNEPWVPIAQQQLAALGGETAAPGLPGPSAEQVEAAGEMNASDRRAMIEGMVSGLAARLESEGGSVDEWIRLMRAYQVLGQPDDARSAADSARAAFSGDPEAEARIDETERDLGLNQ</sequence>
<keyword evidence="7" id="KW-0472">Membrane</keyword>
<reference evidence="9" key="1">
    <citation type="submission" date="2023-07" db="EMBL/GenBank/DDBJ databases">
        <title>Genomic Encyclopedia of Type Strains, Phase IV (KMG-IV): sequencing the most valuable type-strain genomes for metagenomic binning, comparative biology and taxonomic classification.</title>
        <authorList>
            <person name="Goeker M."/>
        </authorList>
    </citation>
    <scope>NUCLEOTIDE SEQUENCE</scope>
    <source>
        <strain evidence="9">DSM 21202</strain>
    </source>
</reference>
<dbReference type="PANTHER" id="PTHR47870:SF1">
    <property type="entry name" value="CYTOCHROME C-TYPE BIOGENESIS PROTEIN CCMH"/>
    <property type="match status" value="1"/>
</dbReference>
<feature type="region of interest" description="Disordered" evidence="6">
    <location>
        <begin position="339"/>
        <end position="373"/>
    </location>
</feature>
<gene>
    <name evidence="9" type="ORF">J2S73_001588</name>
</gene>
<keyword evidence="10" id="KW-1185">Reference proteome</keyword>
<evidence type="ECO:0000256" key="2">
    <source>
        <dbReference type="ARBA" id="ARBA00022737"/>
    </source>
</evidence>
<organism evidence="9 10">
    <name type="scientific">Amorphus orientalis</name>
    <dbReference type="NCBI Taxonomy" id="649198"/>
    <lineage>
        <taxon>Bacteria</taxon>
        <taxon>Pseudomonadati</taxon>
        <taxon>Pseudomonadota</taxon>
        <taxon>Alphaproteobacteria</taxon>
        <taxon>Hyphomicrobiales</taxon>
        <taxon>Amorphaceae</taxon>
        <taxon>Amorphus</taxon>
    </lineage>
</organism>
<dbReference type="Proteomes" id="UP001229244">
    <property type="component" value="Unassembled WGS sequence"/>
</dbReference>
<dbReference type="GO" id="GO:0005886">
    <property type="term" value="C:plasma membrane"/>
    <property type="evidence" value="ECO:0007669"/>
    <property type="project" value="TreeGrafter"/>
</dbReference>
<evidence type="ECO:0000256" key="1">
    <source>
        <dbReference type="ARBA" id="ARBA00004196"/>
    </source>
</evidence>
<evidence type="ECO:0000259" key="8">
    <source>
        <dbReference type="Pfam" id="PF23914"/>
    </source>
</evidence>
<proteinExistence type="predicted"/>